<comment type="caution">
    <text evidence="2">The sequence shown here is derived from an EMBL/GenBank/DDBJ whole genome shotgun (WGS) entry which is preliminary data.</text>
</comment>
<keyword evidence="3" id="KW-1185">Reference proteome</keyword>
<sequence>MGCSSSIEVKDDGSTTQFSRVVPLDVQEPPRPKKANRSSAWQRSKIFLTRQKVVASPVQKAAWDDHDQNKQKVQKDVDEEQGIEADFSIRVGSKATIIREGSELGHQAHNEGHEQSCADSAPTTPPTCVEKSAPPQEPDAKSVQQKKSEAPCEGDVLSLEERNMFHDMQIIPEPLGLLQFHSFKFNPTRADVEPGHPLPPCAPTHNYYIKRLTKNLRAFQQYPVAFRDLTLCRRAKFDKNMRQDDKIAQTREEARQEILAAKAKNGNGVQTAA</sequence>
<dbReference type="AlphaFoldDB" id="A0A813FCZ9"/>
<evidence type="ECO:0000256" key="1">
    <source>
        <dbReference type="SAM" id="MobiDB-lite"/>
    </source>
</evidence>
<protein>
    <submittedName>
        <fullName evidence="2">Uncharacterized protein</fullName>
    </submittedName>
</protein>
<feature type="compositionally biased region" description="Basic and acidic residues" evidence="1">
    <location>
        <begin position="62"/>
        <end position="76"/>
    </location>
</feature>
<proteinExistence type="predicted"/>
<feature type="region of interest" description="Disordered" evidence="1">
    <location>
        <begin position="58"/>
        <end position="79"/>
    </location>
</feature>
<gene>
    <name evidence="2" type="ORF">PGLA1383_LOCUS29291</name>
</gene>
<evidence type="ECO:0000313" key="2">
    <source>
        <dbReference type="EMBL" id="CAE8611479.1"/>
    </source>
</evidence>
<feature type="region of interest" description="Disordered" evidence="1">
    <location>
        <begin position="108"/>
        <end position="152"/>
    </location>
</feature>
<feature type="region of interest" description="Disordered" evidence="1">
    <location>
        <begin position="1"/>
        <end position="42"/>
    </location>
</feature>
<evidence type="ECO:0000313" key="3">
    <source>
        <dbReference type="Proteomes" id="UP000654075"/>
    </source>
</evidence>
<reference evidence="2" key="1">
    <citation type="submission" date="2021-02" db="EMBL/GenBank/DDBJ databases">
        <authorList>
            <person name="Dougan E. K."/>
            <person name="Rhodes N."/>
            <person name="Thang M."/>
            <person name="Chan C."/>
        </authorList>
    </citation>
    <scope>NUCLEOTIDE SEQUENCE</scope>
</reference>
<accession>A0A813FCZ9</accession>
<dbReference type="Proteomes" id="UP000654075">
    <property type="component" value="Unassembled WGS sequence"/>
</dbReference>
<dbReference type="EMBL" id="CAJNNV010025026">
    <property type="protein sequence ID" value="CAE8611479.1"/>
    <property type="molecule type" value="Genomic_DNA"/>
</dbReference>
<name>A0A813FCZ9_POLGL</name>
<organism evidence="2 3">
    <name type="scientific">Polarella glacialis</name>
    <name type="common">Dinoflagellate</name>
    <dbReference type="NCBI Taxonomy" id="89957"/>
    <lineage>
        <taxon>Eukaryota</taxon>
        <taxon>Sar</taxon>
        <taxon>Alveolata</taxon>
        <taxon>Dinophyceae</taxon>
        <taxon>Suessiales</taxon>
        <taxon>Suessiaceae</taxon>
        <taxon>Polarella</taxon>
    </lineage>
</organism>